<comment type="function">
    <text evidence="8">Functions as both a chaperone and a metalloprotease. Maintains the integrity of the outer membrane by promoting either the assembly or the elimination of outer membrane proteins, depending on their folding state.</text>
</comment>
<dbReference type="GO" id="GO:0042597">
    <property type="term" value="C:periplasmic space"/>
    <property type="evidence" value="ECO:0007669"/>
    <property type="project" value="UniProtKB-SubCell"/>
</dbReference>
<dbReference type="InterPro" id="IPR051156">
    <property type="entry name" value="Mito/Outer_Membr_Metalloprot"/>
</dbReference>
<comment type="similarity">
    <text evidence="8">Belongs to the peptidase M48 family. BepA subfamily.</text>
</comment>
<evidence type="ECO:0000256" key="5">
    <source>
        <dbReference type="ARBA" id="ARBA00022801"/>
    </source>
</evidence>
<keyword evidence="7 8" id="KW-0482">Metalloprotease</keyword>
<accession>A0A9J6RQC8</accession>
<dbReference type="Pfam" id="PF14559">
    <property type="entry name" value="TPR_19"/>
    <property type="match status" value="1"/>
</dbReference>
<protein>
    <recommendedName>
        <fullName evidence="8">Putative beta-barrel assembly-enhancing protease</fullName>
        <ecNumber evidence="8">3.4.-.-</ecNumber>
    </recommendedName>
</protein>
<organism evidence="10 11">
    <name type="scientific">Dasania phycosphaerae</name>
    <dbReference type="NCBI Taxonomy" id="2950436"/>
    <lineage>
        <taxon>Bacteria</taxon>
        <taxon>Pseudomonadati</taxon>
        <taxon>Pseudomonadota</taxon>
        <taxon>Gammaproteobacteria</taxon>
        <taxon>Cellvibrionales</taxon>
        <taxon>Spongiibacteraceae</taxon>
        <taxon>Dasania</taxon>
    </lineage>
</organism>
<proteinExistence type="inferred from homology"/>
<keyword evidence="4 8" id="KW-0574">Periplasm</keyword>
<feature type="domain" description="Peptidase M48" evidence="9">
    <location>
        <begin position="83"/>
        <end position="271"/>
    </location>
</feature>
<keyword evidence="5 8" id="KW-0378">Hydrolase</keyword>
<evidence type="ECO:0000259" key="9">
    <source>
        <dbReference type="Pfam" id="PF01435"/>
    </source>
</evidence>
<feature type="chain" id="PRO_5039966535" description="Putative beta-barrel assembly-enhancing protease" evidence="8">
    <location>
        <begin position="28"/>
        <end position="496"/>
    </location>
</feature>
<dbReference type="Gene3D" id="1.25.40.10">
    <property type="entry name" value="Tetratricopeptide repeat domain"/>
    <property type="match status" value="1"/>
</dbReference>
<evidence type="ECO:0000313" key="10">
    <source>
        <dbReference type="EMBL" id="MCZ0866335.1"/>
    </source>
</evidence>
<evidence type="ECO:0000256" key="1">
    <source>
        <dbReference type="ARBA" id="ARBA00022670"/>
    </source>
</evidence>
<dbReference type="EMBL" id="JAPTGG010000012">
    <property type="protein sequence ID" value="MCZ0866335.1"/>
    <property type="molecule type" value="Genomic_DNA"/>
</dbReference>
<dbReference type="HAMAP" id="MF_00997">
    <property type="entry name" value="Protease_BepA"/>
    <property type="match status" value="1"/>
</dbReference>
<dbReference type="GO" id="GO:0051603">
    <property type="term" value="P:proteolysis involved in protein catabolic process"/>
    <property type="evidence" value="ECO:0007669"/>
    <property type="project" value="TreeGrafter"/>
</dbReference>
<dbReference type="AlphaFoldDB" id="A0A9J6RQC8"/>
<dbReference type="EC" id="3.4.-.-" evidence="8"/>
<dbReference type="SUPFAM" id="SSF48452">
    <property type="entry name" value="TPR-like"/>
    <property type="match status" value="1"/>
</dbReference>
<name>A0A9J6RQC8_9GAMM</name>
<dbReference type="PANTHER" id="PTHR22726:SF1">
    <property type="entry name" value="METALLOENDOPEPTIDASE OMA1, MITOCHONDRIAL"/>
    <property type="match status" value="1"/>
</dbReference>
<dbReference type="PANTHER" id="PTHR22726">
    <property type="entry name" value="METALLOENDOPEPTIDASE OMA1"/>
    <property type="match status" value="1"/>
</dbReference>
<dbReference type="Proteomes" id="UP001069090">
    <property type="component" value="Unassembled WGS sequence"/>
</dbReference>
<dbReference type="GO" id="GO:0016020">
    <property type="term" value="C:membrane"/>
    <property type="evidence" value="ECO:0007669"/>
    <property type="project" value="InterPro"/>
</dbReference>
<evidence type="ECO:0000256" key="7">
    <source>
        <dbReference type="ARBA" id="ARBA00023049"/>
    </source>
</evidence>
<evidence type="ECO:0000256" key="2">
    <source>
        <dbReference type="ARBA" id="ARBA00022723"/>
    </source>
</evidence>
<keyword evidence="3 8" id="KW-0732">Signal</keyword>
<gene>
    <name evidence="10" type="ORF">O0V09_14075</name>
</gene>
<comment type="caution">
    <text evidence="10">The sequence shown here is derived from an EMBL/GenBank/DDBJ whole genome shotgun (WGS) entry which is preliminary data.</text>
</comment>
<dbReference type="GO" id="GO:0004222">
    <property type="term" value="F:metalloendopeptidase activity"/>
    <property type="evidence" value="ECO:0007669"/>
    <property type="project" value="InterPro"/>
</dbReference>
<sequence precursor="true">MPYKTLNRRKPLSHLGAAAALILSALAYNLSASAQSYDNKAVLPELGDSSSSLFSLQQEYKLGRAWLMSFRSQVKTINDPMLQDYLEHTVYHLATYSQLKDRRLDMVIVDNPTINAFAVPGGVVGIHTGLFTYAETEAQFSTVLAHELAHLSQRHFARGVEQQRRNAIPNMAGMLAGILLAATEGGNAGMAAITATQAASLQNQLRYSRGNEQEADRIGMQTMVEAGIDPYAASAMFSNMLKASRFAGTRPPEFLLTHPVTEKRIADTRSRANQYPRKLYTDNMYYQLMRARAELSLIDNSREAVKNFRAKLNSRSRNPEADQYGLILALTRDGQIVEAQQLLAPLLAASPNQIPYIIAASELDVASGNSERGIQRLEDALELSLANHPLTMTLAQFLLKTGQAPKAAELLEQHVKKHKKNPEVWYQLAEAYGLAGNIVGVHQARAEYFVLNGILDKATTQLSYALPLIKNDHLTTLRINERISQINDLKLALKNL</sequence>
<keyword evidence="11" id="KW-1185">Reference proteome</keyword>
<feature type="active site" evidence="8">
    <location>
        <position position="147"/>
    </location>
</feature>
<dbReference type="GO" id="GO:0008270">
    <property type="term" value="F:zinc ion binding"/>
    <property type="evidence" value="ECO:0007669"/>
    <property type="project" value="UniProtKB-UniRule"/>
</dbReference>
<keyword evidence="6 8" id="KW-0862">Zinc</keyword>
<comment type="subcellular location">
    <subcellularLocation>
        <location evidence="8">Periplasm</location>
    </subcellularLocation>
</comment>
<evidence type="ECO:0000256" key="3">
    <source>
        <dbReference type="ARBA" id="ARBA00022729"/>
    </source>
</evidence>
<keyword evidence="2 8" id="KW-0479">Metal-binding</keyword>
<feature type="signal peptide" evidence="8">
    <location>
        <begin position="1"/>
        <end position="27"/>
    </location>
</feature>
<feature type="binding site" evidence="8">
    <location>
        <position position="212"/>
    </location>
    <ligand>
        <name>Zn(2+)</name>
        <dbReference type="ChEBI" id="CHEBI:29105"/>
        <note>catalytic</note>
    </ligand>
</feature>
<dbReference type="CDD" id="cd07324">
    <property type="entry name" value="M48C_Oma1-like"/>
    <property type="match status" value="1"/>
</dbReference>
<dbReference type="InterPro" id="IPR011990">
    <property type="entry name" value="TPR-like_helical_dom_sf"/>
</dbReference>
<reference evidence="10 11" key="1">
    <citation type="submission" date="2022-12" db="EMBL/GenBank/DDBJ databases">
        <title>Dasania phycosphaerae sp. nov., isolated from particulate material of the south coast of Korea.</title>
        <authorList>
            <person name="Jiang Y."/>
        </authorList>
    </citation>
    <scope>NUCLEOTIDE SEQUENCE [LARGE SCALE GENOMIC DNA]</scope>
    <source>
        <strain evidence="10 11">GY-19</strain>
    </source>
</reference>
<dbReference type="InterPro" id="IPR030873">
    <property type="entry name" value="Protease_BepA"/>
</dbReference>
<evidence type="ECO:0000256" key="4">
    <source>
        <dbReference type="ARBA" id="ARBA00022764"/>
    </source>
</evidence>
<feature type="binding site" evidence="8">
    <location>
        <position position="150"/>
    </location>
    <ligand>
        <name>Zn(2+)</name>
        <dbReference type="ChEBI" id="CHEBI:29105"/>
        <note>catalytic</note>
    </ligand>
</feature>
<feature type="active site" description="Proton donor" evidence="8">
    <location>
        <position position="216"/>
    </location>
</feature>
<feature type="binding site" evidence="8">
    <location>
        <position position="146"/>
    </location>
    <ligand>
        <name>Zn(2+)</name>
        <dbReference type="ChEBI" id="CHEBI:29105"/>
        <note>catalytic</note>
    </ligand>
</feature>
<dbReference type="Pfam" id="PF01435">
    <property type="entry name" value="Peptidase_M48"/>
    <property type="match status" value="1"/>
</dbReference>
<evidence type="ECO:0000256" key="6">
    <source>
        <dbReference type="ARBA" id="ARBA00022833"/>
    </source>
</evidence>
<dbReference type="RefSeq" id="WP_258332501.1">
    <property type="nucleotide sequence ID" value="NZ_JAPTGG010000012.1"/>
</dbReference>
<evidence type="ECO:0000256" key="8">
    <source>
        <dbReference type="HAMAP-Rule" id="MF_00997"/>
    </source>
</evidence>
<dbReference type="InterPro" id="IPR001915">
    <property type="entry name" value="Peptidase_M48"/>
</dbReference>
<evidence type="ECO:0000313" key="11">
    <source>
        <dbReference type="Proteomes" id="UP001069090"/>
    </source>
</evidence>
<keyword evidence="1 8" id="KW-0645">Protease</keyword>
<comment type="cofactor">
    <cofactor evidence="8">
        <name>Zn(2+)</name>
        <dbReference type="ChEBI" id="CHEBI:29105"/>
    </cofactor>
    <text evidence="8">Binds 1 zinc ion per subunit.</text>
</comment>
<dbReference type="Gene3D" id="3.30.2010.10">
    <property type="entry name" value="Metalloproteases ('zincins'), catalytic domain"/>
    <property type="match status" value="1"/>
</dbReference>